<evidence type="ECO:0000313" key="5">
    <source>
        <dbReference type="Proteomes" id="UP000486534"/>
    </source>
</evidence>
<dbReference type="InterPro" id="IPR016181">
    <property type="entry name" value="Acyl_CoA_acyltransferase"/>
</dbReference>
<keyword evidence="1 4" id="KW-0808">Transferase</keyword>
<evidence type="ECO:0000256" key="1">
    <source>
        <dbReference type="ARBA" id="ARBA00022679"/>
    </source>
</evidence>
<keyword evidence="2" id="KW-0012">Acyltransferase</keyword>
<reference evidence="4 5" key="1">
    <citation type="submission" date="2019-10" db="EMBL/GenBank/DDBJ databases">
        <title>Pseudomonas dajingensis sp. nov., isolated from the profound head ulcers of farmed Murray cod (Maccullochella peelii peelii).</title>
        <authorList>
            <person name="Liu Y."/>
        </authorList>
    </citation>
    <scope>NUCLEOTIDE SEQUENCE [LARGE SCALE GENOMIC DNA]</scope>
    <source>
        <strain evidence="4 5">MC042</strain>
    </source>
</reference>
<dbReference type="RefSeq" id="WP_343038266.1">
    <property type="nucleotide sequence ID" value="NZ_WHUV01000002.1"/>
</dbReference>
<dbReference type="Proteomes" id="UP000486534">
    <property type="component" value="Unassembled WGS sequence"/>
</dbReference>
<dbReference type="PANTHER" id="PTHR43877:SF2">
    <property type="entry name" value="AMINOALKYLPHOSPHONATE N-ACETYLTRANSFERASE-RELATED"/>
    <property type="match status" value="1"/>
</dbReference>
<dbReference type="CDD" id="cd04301">
    <property type="entry name" value="NAT_SF"/>
    <property type="match status" value="1"/>
</dbReference>
<evidence type="ECO:0000259" key="3">
    <source>
        <dbReference type="PROSITE" id="PS51186"/>
    </source>
</evidence>
<dbReference type="InterPro" id="IPR050832">
    <property type="entry name" value="Bact_Acetyltransf"/>
</dbReference>
<dbReference type="SUPFAM" id="SSF55729">
    <property type="entry name" value="Acyl-CoA N-acyltransferases (Nat)"/>
    <property type="match status" value="1"/>
</dbReference>
<comment type="caution">
    <text evidence="4">The sequence shown here is derived from an EMBL/GenBank/DDBJ whole genome shotgun (WGS) entry which is preliminary data.</text>
</comment>
<dbReference type="InterPro" id="IPR000182">
    <property type="entry name" value="GNAT_dom"/>
</dbReference>
<dbReference type="PROSITE" id="PS51186">
    <property type="entry name" value="GNAT"/>
    <property type="match status" value="1"/>
</dbReference>
<dbReference type="GO" id="GO:0016747">
    <property type="term" value="F:acyltransferase activity, transferring groups other than amino-acyl groups"/>
    <property type="evidence" value="ECO:0007669"/>
    <property type="project" value="InterPro"/>
</dbReference>
<dbReference type="AlphaFoldDB" id="A0A7X1PQ87"/>
<feature type="domain" description="N-acetyltransferase" evidence="3">
    <location>
        <begin position="2"/>
        <end position="162"/>
    </location>
</feature>
<organism evidence="4 5">
    <name type="scientific">Pseudomonas piscis</name>
    <dbReference type="NCBI Taxonomy" id="2614538"/>
    <lineage>
        <taxon>Bacteria</taxon>
        <taxon>Pseudomonadati</taxon>
        <taxon>Pseudomonadota</taxon>
        <taxon>Gammaproteobacteria</taxon>
        <taxon>Pseudomonadales</taxon>
        <taxon>Pseudomonadaceae</taxon>
        <taxon>Pseudomonas</taxon>
    </lineage>
</organism>
<dbReference type="Pfam" id="PF00583">
    <property type="entry name" value="Acetyltransf_1"/>
    <property type="match status" value="1"/>
</dbReference>
<dbReference type="EMBL" id="WHUV01000002">
    <property type="protein sequence ID" value="MQA54948.1"/>
    <property type="molecule type" value="Genomic_DNA"/>
</dbReference>
<name>A0A7X1PQ87_9PSED</name>
<proteinExistence type="predicted"/>
<protein>
    <submittedName>
        <fullName evidence="4">GNAT family N-acetyltransferase</fullName>
    </submittedName>
</protein>
<gene>
    <name evidence="4" type="ORF">GDH07_16645</name>
</gene>
<dbReference type="Gene3D" id="3.40.630.30">
    <property type="match status" value="1"/>
</dbReference>
<dbReference type="PANTHER" id="PTHR43877">
    <property type="entry name" value="AMINOALKYLPHOSPHONATE N-ACETYLTRANSFERASE-RELATED-RELATED"/>
    <property type="match status" value="1"/>
</dbReference>
<evidence type="ECO:0000256" key="2">
    <source>
        <dbReference type="ARBA" id="ARBA00023315"/>
    </source>
</evidence>
<evidence type="ECO:0000313" key="4">
    <source>
        <dbReference type="EMBL" id="MQA54948.1"/>
    </source>
</evidence>
<sequence>MISTRSIKATEWPQYRDMRLRALEDSPDAFASTLEDEAARTDEEWAARIAAGLAGGNDLPLFAFKGSQACGLVWCKLPVAESAVADIYQMWVDPACRGLGAGAALLEQVLAWARGKGARRIRLGVTYAQTPAMHLYQACGFRPVGALEPLRAGSSLMSQAMELELAAL</sequence>
<accession>A0A7X1PQ87</accession>